<organism evidence="2">
    <name type="scientific">Sesamum latifolium</name>
    <dbReference type="NCBI Taxonomy" id="2727402"/>
    <lineage>
        <taxon>Eukaryota</taxon>
        <taxon>Viridiplantae</taxon>
        <taxon>Streptophyta</taxon>
        <taxon>Embryophyta</taxon>
        <taxon>Tracheophyta</taxon>
        <taxon>Spermatophyta</taxon>
        <taxon>Magnoliopsida</taxon>
        <taxon>eudicotyledons</taxon>
        <taxon>Gunneridae</taxon>
        <taxon>Pentapetalae</taxon>
        <taxon>asterids</taxon>
        <taxon>lamiids</taxon>
        <taxon>Lamiales</taxon>
        <taxon>Pedaliaceae</taxon>
        <taxon>Sesamum</taxon>
    </lineage>
</organism>
<dbReference type="GO" id="GO:0003676">
    <property type="term" value="F:nucleic acid binding"/>
    <property type="evidence" value="ECO:0007669"/>
    <property type="project" value="InterPro"/>
</dbReference>
<evidence type="ECO:0000259" key="1">
    <source>
        <dbReference type="PROSITE" id="PS50879"/>
    </source>
</evidence>
<dbReference type="InterPro" id="IPR012337">
    <property type="entry name" value="RNaseH-like_sf"/>
</dbReference>
<dbReference type="Pfam" id="PF13456">
    <property type="entry name" value="RVT_3"/>
    <property type="match status" value="1"/>
</dbReference>
<feature type="domain" description="RNase H type-1" evidence="1">
    <location>
        <begin position="64"/>
        <end position="186"/>
    </location>
</feature>
<accession>A0AAW2W1V7</accession>
<dbReference type="InterPro" id="IPR036397">
    <property type="entry name" value="RNaseH_sf"/>
</dbReference>
<name>A0AAW2W1V7_9LAMI</name>
<dbReference type="AlphaFoldDB" id="A0AAW2W1V7"/>
<dbReference type="PROSITE" id="PS50879">
    <property type="entry name" value="RNASE_H_1"/>
    <property type="match status" value="1"/>
</dbReference>
<reference evidence="2" key="1">
    <citation type="submission" date="2020-06" db="EMBL/GenBank/DDBJ databases">
        <authorList>
            <person name="Li T."/>
            <person name="Hu X."/>
            <person name="Zhang T."/>
            <person name="Song X."/>
            <person name="Zhang H."/>
            <person name="Dai N."/>
            <person name="Sheng W."/>
            <person name="Hou X."/>
            <person name="Wei L."/>
        </authorList>
    </citation>
    <scope>NUCLEOTIDE SEQUENCE</scope>
    <source>
        <strain evidence="2">KEN1</strain>
        <tissue evidence="2">Leaf</tissue>
    </source>
</reference>
<sequence length="186" mass="21182">MSRPILSERLAKWSIVFNQYDIEYMPQKAVKGQALANFLADHPMPVEWEISDDFPDENVFSVEILSAWTMFFDGAARTDGAGAGIFFISPEKQVLTYSFVLGELCSNNVAEYQALIIGLQMALEMEIIEMEVYGDSKLIINQLLNIYEVKKEDLVPFFRQTSHLLKDFGSVTLNQSQGRKTGWLMH</sequence>
<protein>
    <recommendedName>
        <fullName evidence="1">RNase H type-1 domain-containing protein</fullName>
    </recommendedName>
</protein>
<dbReference type="CDD" id="cd09279">
    <property type="entry name" value="RNase_HI_like"/>
    <property type="match status" value="1"/>
</dbReference>
<dbReference type="InterPro" id="IPR002156">
    <property type="entry name" value="RNaseH_domain"/>
</dbReference>
<reference evidence="2" key="2">
    <citation type="journal article" date="2024" name="Plant">
        <title>Genomic evolution and insights into agronomic trait innovations of Sesamum species.</title>
        <authorList>
            <person name="Miao H."/>
            <person name="Wang L."/>
            <person name="Qu L."/>
            <person name="Liu H."/>
            <person name="Sun Y."/>
            <person name="Le M."/>
            <person name="Wang Q."/>
            <person name="Wei S."/>
            <person name="Zheng Y."/>
            <person name="Lin W."/>
            <person name="Duan Y."/>
            <person name="Cao H."/>
            <person name="Xiong S."/>
            <person name="Wang X."/>
            <person name="Wei L."/>
            <person name="Li C."/>
            <person name="Ma Q."/>
            <person name="Ju M."/>
            <person name="Zhao R."/>
            <person name="Li G."/>
            <person name="Mu C."/>
            <person name="Tian Q."/>
            <person name="Mei H."/>
            <person name="Zhang T."/>
            <person name="Gao T."/>
            <person name="Zhang H."/>
        </authorList>
    </citation>
    <scope>NUCLEOTIDE SEQUENCE</scope>
    <source>
        <strain evidence="2">KEN1</strain>
    </source>
</reference>
<dbReference type="SUPFAM" id="SSF53098">
    <property type="entry name" value="Ribonuclease H-like"/>
    <property type="match status" value="1"/>
</dbReference>
<dbReference type="PANTHER" id="PTHR48475:SF1">
    <property type="entry name" value="RNASE H TYPE-1 DOMAIN-CONTAINING PROTEIN"/>
    <property type="match status" value="1"/>
</dbReference>
<comment type="caution">
    <text evidence="2">The sequence shown here is derived from an EMBL/GenBank/DDBJ whole genome shotgun (WGS) entry which is preliminary data.</text>
</comment>
<evidence type="ECO:0000313" key="2">
    <source>
        <dbReference type="EMBL" id="KAL0434267.1"/>
    </source>
</evidence>
<dbReference type="GO" id="GO:0004523">
    <property type="term" value="F:RNA-DNA hybrid ribonuclease activity"/>
    <property type="evidence" value="ECO:0007669"/>
    <property type="project" value="InterPro"/>
</dbReference>
<gene>
    <name evidence="2" type="ORF">Slati_2761000</name>
</gene>
<dbReference type="PANTHER" id="PTHR48475">
    <property type="entry name" value="RIBONUCLEASE H"/>
    <property type="match status" value="1"/>
</dbReference>
<dbReference type="EMBL" id="JACGWN010000009">
    <property type="protein sequence ID" value="KAL0434267.1"/>
    <property type="molecule type" value="Genomic_DNA"/>
</dbReference>
<dbReference type="Gene3D" id="3.30.420.10">
    <property type="entry name" value="Ribonuclease H-like superfamily/Ribonuclease H"/>
    <property type="match status" value="1"/>
</dbReference>
<proteinExistence type="predicted"/>